<dbReference type="GO" id="GO:0005524">
    <property type="term" value="F:ATP binding"/>
    <property type="evidence" value="ECO:0007669"/>
    <property type="project" value="UniProtKB-KW"/>
</dbReference>
<keyword evidence="2" id="KW-0378">Hydrolase</keyword>
<dbReference type="InterPro" id="IPR001650">
    <property type="entry name" value="Helicase_C-like"/>
</dbReference>
<feature type="domain" description="Helicase ATP-binding" evidence="6">
    <location>
        <begin position="772"/>
        <end position="938"/>
    </location>
</feature>
<dbReference type="SMART" id="SM00490">
    <property type="entry name" value="HELICc"/>
    <property type="match status" value="1"/>
</dbReference>
<dbReference type="InterPro" id="IPR011545">
    <property type="entry name" value="DEAD/DEAH_box_helicase_dom"/>
</dbReference>
<feature type="region of interest" description="Disordered" evidence="5">
    <location>
        <begin position="1177"/>
        <end position="1219"/>
    </location>
</feature>
<protein>
    <recommendedName>
        <fullName evidence="10">RNA helicase</fullName>
    </recommendedName>
</protein>
<dbReference type="InterPro" id="IPR014001">
    <property type="entry name" value="Helicase_ATP-bd"/>
</dbReference>
<dbReference type="GO" id="GO:0003676">
    <property type="term" value="F:nucleic acid binding"/>
    <property type="evidence" value="ECO:0007669"/>
    <property type="project" value="InterPro"/>
</dbReference>
<dbReference type="GO" id="GO:0016787">
    <property type="term" value="F:hydrolase activity"/>
    <property type="evidence" value="ECO:0007669"/>
    <property type="project" value="UniProtKB-KW"/>
</dbReference>
<dbReference type="HOGENOM" id="CLU_002305_2_0_1"/>
<sequence>MYDLDSDQLSPGGLITLSDAFSVKEALDNLDINWYNRVTRRSRWMDIIGDYAGEELFLVDGDSLFSIILDDPLLAIGKKDMSFQLIHARYNLERFLNDFKTRNAVFEIVFFEGHKHSTCKTGHSKYVTASKNLARSLMISSLSDLKIPFNYFKDSNDFLWSSYLRERQPMFVLCNDGGEVADQEFAASSTLIQRKFVYDLLTNGIAVASLNKLEFRNAKIFAFIYEQHKIGDPRAALDGRIWDATRDATKMLTAAFPTWDIPIKFSGVQTREDWIRQSLREYLSRTSFPEIDYILAFVFFAHTLLLRNLPLELRAQPCPILPQKLLNHLQEHFLPAVFTALAHFVPTNTEYPKVDLDGRLFLLILRAISGKTVRYSLETIACDIIGDSGSQDLMDFWRSLSGNTEPLAGWTLLKEWINEIGIDAPIAIDYQVSVLPFSHSVLDDFLAKISPPEMVGSAEAVGSLILNSSVGTIFRDTTHWHNSNRPILPKHLGQENVQSTPLDERVRLRRLRREQITQWRLKKLSQSLSGSLGTPLKTLTIPPCRSQNEVKKSSKASVSYQTKKTGKKVITSAEKIRIEADAYRQEKKNSEDKELWVCTLEKIGRMSVADQTLEIRNILRNNRYSAGCIFAEIILYRVDLEFRAWIENERRNIPEVQDTFRVNILKDMPLIAKNSNETISRVLIKILKAIGFYSMSSNILGSTDITGRPKLSFKPVKLLHNDGSLVYGFMELKDAPANWLLRCFGDHMDRSLASQPDDRVDFVPDGWQRKVLDAVDEEKSILVVAPTSAGKTFISYYAMEKILRSSDSSILVYVAPTKALVTQIAAEVSARFNKSGRSCWAVHTRDDRIHDPLTCQILITVPEILSIMLLSPTLAGTWIPRIKRIILDEIHTIGQEVDGIIWEQILLLAPCPIIGLSATIGQPDRFNRWLESIQKAHGFEHVFVEHLHRYSHLRKYIFIPTDKSSSSILNGLDKHRTTLQIHFLHPVSLLEPGTAHKLPPDFALEAADCLTLFLALKKFAKNRSNLSLFQKELEQLDPMTFFRPDRFLRQEDVLRYEERLKNIVTRLIEGSGDEPYGDLLKEVIEDLRGIDLNKSLEDTKSSLHLAPNSNHRREGLIQLLADLHRQNDLPALVFSLDRHECEMMVHELLNQLEDSERRWRDTDPAWKKKVQAWQSQENVIKARKRAADRSGKRKPVEDDLPEMEQSSETSFDPNDPSDNFSFAGIGSSYGRRELLNDLEDLRKWSKTPEWAIAAIQRGIGVHHAGMNKAYRSLVETLFRLGFLRVVIATGTLALGINAPCKTAIFCGDSTYLTALQYRQAAGRAGRRGYDLVGKVVFYGLTYDRVQRLVLSRIPPITGQFPLSTTLCLRMFSLLAGSQNSEFATKTFRSILSLPQISMSSNMDHIGLLHHLRFSIDYLLRAQLLNPNGEPLNLAGLVNHLYYHEPSNLALAALLANGCIHDICSSSSSPQEIRDTLMVILCHLFGRRTLSLSALREVTLEPLLGKYPSRIILPVLPERVAQALMGQSDLIRQVFSGYAMTYVSHNEADLPAKDVLPLTRRSFSGEKLESPLAIQLRETAINPKLRSPFVSTSGHGDLFSTIKELCNESREGLHLSASTIPSFEEIVSPGDTFKLNAYLYDFYRHGQVKSIVEANGIRQGDVWHLLQDFDLTLKTIVASLEHSLKINAKKVGNLNPSEDGEFAEVPLDVEDTYSDLDGPIKGDTAFSMDDTEDEKDRKVYEAFLSLSGEFNTKFRAMWA</sequence>
<dbReference type="Pfam" id="PF00271">
    <property type="entry name" value="Helicase_C"/>
    <property type="match status" value="1"/>
</dbReference>
<dbReference type="PROSITE" id="PS51194">
    <property type="entry name" value="HELICASE_CTER"/>
    <property type="match status" value="1"/>
</dbReference>
<dbReference type="EMBL" id="KN837109">
    <property type="protein sequence ID" value="KIJ46122.1"/>
    <property type="molecule type" value="Genomic_DNA"/>
</dbReference>
<evidence type="ECO:0000259" key="6">
    <source>
        <dbReference type="PROSITE" id="PS51192"/>
    </source>
</evidence>
<dbReference type="InterPro" id="IPR055124">
    <property type="entry name" value="PIN-like_DDX60"/>
</dbReference>
<proteinExistence type="predicted"/>
<evidence type="ECO:0000256" key="5">
    <source>
        <dbReference type="SAM" id="MobiDB-lite"/>
    </source>
</evidence>
<dbReference type="PROSITE" id="PS51192">
    <property type="entry name" value="HELICASE_ATP_BIND_1"/>
    <property type="match status" value="1"/>
</dbReference>
<feature type="compositionally biased region" description="Polar residues" evidence="5">
    <location>
        <begin position="1204"/>
        <end position="1219"/>
    </location>
</feature>
<dbReference type="Pfam" id="PF26076">
    <property type="entry name" value="WHD_DDX60"/>
    <property type="match status" value="1"/>
</dbReference>
<organism evidence="8 9">
    <name type="scientific">Sphaerobolus stellatus (strain SS14)</name>
    <dbReference type="NCBI Taxonomy" id="990650"/>
    <lineage>
        <taxon>Eukaryota</taxon>
        <taxon>Fungi</taxon>
        <taxon>Dikarya</taxon>
        <taxon>Basidiomycota</taxon>
        <taxon>Agaricomycotina</taxon>
        <taxon>Agaricomycetes</taxon>
        <taxon>Phallomycetidae</taxon>
        <taxon>Geastrales</taxon>
        <taxon>Sphaerobolaceae</taxon>
        <taxon>Sphaerobolus</taxon>
    </lineage>
</organism>
<dbReference type="InterPro" id="IPR052431">
    <property type="entry name" value="SKI2_subfamily_helicases"/>
</dbReference>
<dbReference type="FunFam" id="3.40.50.300:FF:001039">
    <property type="entry name" value="ATP-dependent RNA helicase DDX60"/>
    <property type="match status" value="1"/>
</dbReference>
<keyword evidence="4" id="KW-0067">ATP-binding</keyword>
<name>A0A0C9VU11_SPHS4</name>
<keyword evidence="9" id="KW-1185">Reference proteome</keyword>
<dbReference type="PANTHER" id="PTHR44533:SF4">
    <property type="entry name" value="DEAD_H RNA HELICASE, PUTATIVE-RELATED"/>
    <property type="match status" value="1"/>
</dbReference>
<evidence type="ECO:0000256" key="4">
    <source>
        <dbReference type="ARBA" id="ARBA00022840"/>
    </source>
</evidence>
<feature type="compositionally biased region" description="Basic and acidic residues" evidence="5">
    <location>
        <begin position="1185"/>
        <end position="1197"/>
    </location>
</feature>
<evidence type="ECO:0000256" key="1">
    <source>
        <dbReference type="ARBA" id="ARBA00022741"/>
    </source>
</evidence>
<dbReference type="InterPro" id="IPR027417">
    <property type="entry name" value="P-loop_NTPase"/>
</dbReference>
<dbReference type="SUPFAM" id="SSF52540">
    <property type="entry name" value="P-loop containing nucleoside triphosphate hydrolases"/>
    <property type="match status" value="1"/>
</dbReference>
<evidence type="ECO:0008006" key="10">
    <source>
        <dbReference type="Google" id="ProtNLM"/>
    </source>
</evidence>
<dbReference type="Pfam" id="PF23002">
    <property type="entry name" value="PIN-like_DDX60"/>
    <property type="match status" value="1"/>
</dbReference>
<dbReference type="OrthoDB" id="2320933at2759"/>
<dbReference type="Pfam" id="PF00270">
    <property type="entry name" value="DEAD"/>
    <property type="match status" value="1"/>
</dbReference>
<accession>A0A0C9VU11</accession>
<dbReference type="PANTHER" id="PTHR44533">
    <property type="entry name" value="DEAD/H RNA HELICASE, PUTATIVE-RELATED"/>
    <property type="match status" value="1"/>
</dbReference>
<evidence type="ECO:0000313" key="8">
    <source>
        <dbReference type="EMBL" id="KIJ46122.1"/>
    </source>
</evidence>
<reference evidence="8 9" key="1">
    <citation type="submission" date="2014-06" db="EMBL/GenBank/DDBJ databases">
        <title>Evolutionary Origins and Diversification of the Mycorrhizal Mutualists.</title>
        <authorList>
            <consortium name="DOE Joint Genome Institute"/>
            <consortium name="Mycorrhizal Genomics Consortium"/>
            <person name="Kohler A."/>
            <person name="Kuo A."/>
            <person name="Nagy L.G."/>
            <person name="Floudas D."/>
            <person name="Copeland A."/>
            <person name="Barry K.W."/>
            <person name="Cichocki N."/>
            <person name="Veneault-Fourrey C."/>
            <person name="LaButti K."/>
            <person name="Lindquist E.A."/>
            <person name="Lipzen A."/>
            <person name="Lundell T."/>
            <person name="Morin E."/>
            <person name="Murat C."/>
            <person name="Riley R."/>
            <person name="Ohm R."/>
            <person name="Sun H."/>
            <person name="Tunlid A."/>
            <person name="Henrissat B."/>
            <person name="Grigoriev I.V."/>
            <person name="Hibbett D.S."/>
            <person name="Martin F."/>
        </authorList>
    </citation>
    <scope>NUCLEOTIDE SEQUENCE [LARGE SCALE GENOMIC DNA]</scope>
    <source>
        <strain evidence="8 9">SS14</strain>
    </source>
</reference>
<dbReference type="Proteomes" id="UP000054279">
    <property type="component" value="Unassembled WGS sequence"/>
</dbReference>
<feature type="domain" description="Helicase C-terminal" evidence="7">
    <location>
        <begin position="1195"/>
        <end position="1374"/>
    </location>
</feature>
<evidence type="ECO:0000256" key="2">
    <source>
        <dbReference type="ARBA" id="ARBA00022801"/>
    </source>
</evidence>
<dbReference type="GO" id="GO:0005737">
    <property type="term" value="C:cytoplasm"/>
    <property type="evidence" value="ECO:0007669"/>
    <property type="project" value="TreeGrafter"/>
</dbReference>
<keyword evidence="3" id="KW-0347">Helicase</keyword>
<dbReference type="SMART" id="SM00487">
    <property type="entry name" value="DEXDc"/>
    <property type="match status" value="1"/>
</dbReference>
<gene>
    <name evidence="8" type="ORF">M422DRAFT_165687</name>
</gene>
<keyword evidence="1" id="KW-0547">Nucleotide-binding</keyword>
<evidence type="ECO:0000256" key="3">
    <source>
        <dbReference type="ARBA" id="ARBA00022806"/>
    </source>
</evidence>
<dbReference type="Gene3D" id="3.40.50.300">
    <property type="entry name" value="P-loop containing nucleotide triphosphate hydrolases"/>
    <property type="match status" value="2"/>
</dbReference>
<evidence type="ECO:0000259" key="7">
    <source>
        <dbReference type="PROSITE" id="PS51194"/>
    </source>
</evidence>
<dbReference type="GO" id="GO:0004386">
    <property type="term" value="F:helicase activity"/>
    <property type="evidence" value="ECO:0007669"/>
    <property type="project" value="UniProtKB-KW"/>
</dbReference>
<dbReference type="InterPro" id="IPR059032">
    <property type="entry name" value="WHD_DDX60"/>
</dbReference>
<evidence type="ECO:0000313" key="9">
    <source>
        <dbReference type="Proteomes" id="UP000054279"/>
    </source>
</evidence>